<dbReference type="InterPro" id="IPR056232">
    <property type="entry name" value="Ig_GP210_15th"/>
</dbReference>
<dbReference type="Pfam" id="PF24427">
    <property type="entry name" value="Ig_GP210_16th"/>
    <property type="match status" value="1"/>
</dbReference>
<evidence type="ECO:0000256" key="1">
    <source>
        <dbReference type="SAM" id="MobiDB-lite"/>
    </source>
</evidence>
<protein>
    <recommendedName>
        <fullName evidence="3">BIG2 domain-containing protein</fullName>
    </recommendedName>
</protein>
<gene>
    <name evidence="4" type="ORF">AYBTSS11_LOCUS12233</name>
</gene>
<name>A0AA86VA51_9FABA</name>
<feature type="region of interest" description="Disordered" evidence="1">
    <location>
        <begin position="667"/>
        <end position="701"/>
    </location>
</feature>
<dbReference type="InterPro" id="IPR045197">
    <property type="entry name" value="NUP210-like"/>
</dbReference>
<reference evidence="4" key="1">
    <citation type="submission" date="2023-10" db="EMBL/GenBank/DDBJ databases">
        <authorList>
            <person name="Domelevo Entfellner J.-B."/>
        </authorList>
    </citation>
    <scope>NUCLEOTIDE SEQUENCE</scope>
</reference>
<feature type="domain" description="BIG2" evidence="3">
    <location>
        <begin position="336"/>
        <end position="411"/>
    </location>
</feature>
<keyword evidence="5" id="KW-1185">Reference proteome</keyword>
<dbReference type="Gramene" id="rna-AYBTSS11_LOCUS12233">
    <property type="protein sequence ID" value="CAJ1946625.1"/>
    <property type="gene ID" value="gene-AYBTSS11_LOCUS12233"/>
</dbReference>
<dbReference type="InterPro" id="IPR003343">
    <property type="entry name" value="Big_2"/>
</dbReference>
<dbReference type="EMBL" id="OY731401">
    <property type="protein sequence ID" value="CAJ1946625.1"/>
    <property type="molecule type" value="Genomic_DNA"/>
</dbReference>
<evidence type="ECO:0000313" key="4">
    <source>
        <dbReference type="EMBL" id="CAJ1946625.1"/>
    </source>
</evidence>
<proteinExistence type="predicted"/>
<keyword evidence="2" id="KW-1133">Transmembrane helix</keyword>
<sequence length="730" mass="80511">MLRVGIPSTVTLHVQSEQLGIGCKLPIYPLFPEGNLFSFYELCKNYQWTIEDEKVLSFEVPENLHGDSIQFAASAGSQVNSYFDENDLGFVNVLYGRSAGKTNVAVSFSCELSISGSKTQSWFYSSSLSVTVIPDLPLALGVPITWILPPYYTMTSPLPSSSESYSRYDSPNRRGSISYSLLRSLEKNEALQKDAIFIDGDKIKTTKSSSLACIQAKDRTTGRTEIASCVKVAEVTQIRIVSKEVLLNVMNLAVGAELDLATSFYDALGNPFHEAYNAVALFAETNYPDVLYVNKTADGKGNVHIKIYSVLAIRHGKALVRIAISEDLQKSDYVLIRVGAHIYPQNPVLHIGSPLNLSIKGLSDTVSGQWFTTNGSVVSVDTLSGMAKAIGQGSAEVSFSYGGSKLQTTITVLKGDYISVHGPKEMLTNVPYPSKGYNFSLKFSESLGAPGENKRILFNCRVDPPYVGYVKPWLDQDSGNSYCLFFPYSPEHLVHSVPKFEGMRPDVSLSISASLEHGHVSGSASALFIGGFSIMEMSKNSLLLNLTRGSNKTCITILGNTDVEIHWHHRDLIMISLIHRENIGIRGFARYEVKLLKAKRFKDKILITLPANGQSVEIDVNHEPEETAPSSIAINKAFWGSILGCFLLLILSIIIFTRFLERPSRQTSSSVTTTTSIAAPTTPDRSTQSAVNDMSPRTPQPFVDYVRRTIDETPYYKREGRRRVNPQNTF</sequence>
<dbReference type="Pfam" id="PF24425">
    <property type="entry name" value="Ig_GP210_15th"/>
    <property type="match status" value="1"/>
</dbReference>
<dbReference type="SMART" id="SM00635">
    <property type="entry name" value="BID_2"/>
    <property type="match status" value="1"/>
</dbReference>
<evidence type="ECO:0000256" key="2">
    <source>
        <dbReference type="SAM" id="Phobius"/>
    </source>
</evidence>
<feature type="transmembrane region" description="Helical" evidence="2">
    <location>
        <begin position="637"/>
        <end position="660"/>
    </location>
</feature>
<accession>A0AA86VA51</accession>
<dbReference type="PANTHER" id="PTHR23019:SF0">
    <property type="entry name" value="NUCLEAR PORE MEMBRANE GLYCOPROTEIN 210"/>
    <property type="match status" value="1"/>
</dbReference>
<keyword evidence="2" id="KW-0812">Transmembrane</keyword>
<evidence type="ECO:0000313" key="5">
    <source>
        <dbReference type="Proteomes" id="UP001189624"/>
    </source>
</evidence>
<dbReference type="PANTHER" id="PTHR23019">
    <property type="entry name" value="NUCLEAR PORE MEMBRANE GLYCOPROTEIN GP210-RELATED"/>
    <property type="match status" value="1"/>
</dbReference>
<dbReference type="AlphaFoldDB" id="A0AA86VA51"/>
<dbReference type="Gene3D" id="2.60.40.1080">
    <property type="match status" value="1"/>
</dbReference>
<dbReference type="InterPro" id="IPR056233">
    <property type="entry name" value="Ig_GP210_16th"/>
</dbReference>
<feature type="compositionally biased region" description="Low complexity" evidence="1">
    <location>
        <begin position="667"/>
        <end position="683"/>
    </location>
</feature>
<dbReference type="Proteomes" id="UP001189624">
    <property type="component" value="Chromosome 4"/>
</dbReference>
<keyword evidence="2" id="KW-0472">Membrane</keyword>
<evidence type="ECO:0000259" key="3">
    <source>
        <dbReference type="SMART" id="SM00635"/>
    </source>
</evidence>
<feature type="compositionally biased region" description="Polar residues" evidence="1">
    <location>
        <begin position="684"/>
        <end position="697"/>
    </location>
</feature>
<organism evidence="4 5">
    <name type="scientific">Sphenostylis stenocarpa</name>
    <dbReference type="NCBI Taxonomy" id="92480"/>
    <lineage>
        <taxon>Eukaryota</taxon>
        <taxon>Viridiplantae</taxon>
        <taxon>Streptophyta</taxon>
        <taxon>Embryophyta</taxon>
        <taxon>Tracheophyta</taxon>
        <taxon>Spermatophyta</taxon>
        <taxon>Magnoliopsida</taxon>
        <taxon>eudicotyledons</taxon>
        <taxon>Gunneridae</taxon>
        <taxon>Pentapetalae</taxon>
        <taxon>rosids</taxon>
        <taxon>fabids</taxon>
        <taxon>Fabales</taxon>
        <taxon>Fabaceae</taxon>
        <taxon>Papilionoideae</taxon>
        <taxon>50 kb inversion clade</taxon>
        <taxon>NPAAA clade</taxon>
        <taxon>indigoferoid/millettioid clade</taxon>
        <taxon>Phaseoleae</taxon>
        <taxon>Sphenostylis</taxon>
    </lineage>
</organism>